<feature type="signal peptide" evidence="1">
    <location>
        <begin position="1"/>
        <end position="39"/>
    </location>
</feature>
<name>A0ABW1U0R9_9BURK</name>
<accession>A0ABW1U0R9</accession>
<feature type="chain" id="PRO_5045181751" evidence="1">
    <location>
        <begin position="40"/>
        <end position="340"/>
    </location>
</feature>
<protein>
    <submittedName>
        <fullName evidence="3">Spore coat protein U domain-containing protein</fullName>
    </submittedName>
</protein>
<evidence type="ECO:0000256" key="1">
    <source>
        <dbReference type="SAM" id="SignalP"/>
    </source>
</evidence>
<dbReference type="Proteomes" id="UP001596270">
    <property type="component" value="Unassembled WGS sequence"/>
</dbReference>
<evidence type="ECO:0000313" key="4">
    <source>
        <dbReference type="Proteomes" id="UP001596270"/>
    </source>
</evidence>
<proteinExistence type="predicted"/>
<dbReference type="Pfam" id="PF05229">
    <property type="entry name" value="SCPU"/>
    <property type="match status" value="2"/>
</dbReference>
<keyword evidence="3" id="KW-0167">Capsid protein</keyword>
<evidence type="ECO:0000259" key="2">
    <source>
        <dbReference type="Pfam" id="PF05229"/>
    </source>
</evidence>
<dbReference type="PANTHER" id="PTHR37089:SF4">
    <property type="entry name" value="EXPORTED PROTEIN"/>
    <property type="match status" value="1"/>
</dbReference>
<comment type="caution">
    <text evidence="3">The sequence shown here is derived from an EMBL/GenBank/DDBJ whole genome shotgun (WGS) entry which is preliminary data.</text>
</comment>
<dbReference type="InterPro" id="IPR007893">
    <property type="entry name" value="Spore_coat_U/FanG"/>
</dbReference>
<keyword evidence="4" id="KW-1185">Reference proteome</keyword>
<dbReference type="SMART" id="SM00972">
    <property type="entry name" value="SCPU"/>
    <property type="match status" value="2"/>
</dbReference>
<evidence type="ECO:0000313" key="3">
    <source>
        <dbReference type="EMBL" id="MFC6283080.1"/>
    </source>
</evidence>
<keyword evidence="3" id="KW-0946">Virion</keyword>
<organism evidence="3 4">
    <name type="scientific">Polaromonas aquatica</name>
    <dbReference type="NCBI Taxonomy" id="332657"/>
    <lineage>
        <taxon>Bacteria</taxon>
        <taxon>Pseudomonadati</taxon>
        <taxon>Pseudomonadota</taxon>
        <taxon>Betaproteobacteria</taxon>
        <taxon>Burkholderiales</taxon>
        <taxon>Comamonadaceae</taxon>
        <taxon>Polaromonas</taxon>
    </lineage>
</organism>
<dbReference type="RefSeq" id="WP_371436828.1">
    <property type="nucleotide sequence ID" value="NZ_JBHSRS010000082.1"/>
</dbReference>
<dbReference type="PANTHER" id="PTHR37089">
    <property type="entry name" value="PROTEIN U-RELATED"/>
    <property type="match status" value="1"/>
</dbReference>
<reference evidence="4" key="1">
    <citation type="journal article" date="2019" name="Int. J. Syst. Evol. Microbiol.">
        <title>The Global Catalogue of Microorganisms (GCM) 10K type strain sequencing project: providing services to taxonomists for standard genome sequencing and annotation.</title>
        <authorList>
            <consortium name="The Broad Institute Genomics Platform"/>
            <consortium name="The Broad Institute Genome Sequencing Center for Infectious Disease"/>
            <person name="Wu L."/>
            <person name="Ma J."/>
        </authorList>
    </citation>
    <scope>NUCLEOTIDE SEQUENCE [LARGE SCALE GENOMIC DNA]</scope>
    <source>
        <strain evidence="4">CCUG 39402</strain>
    </source>
</reference>
<sequence>MKNILTPRLPRQRLTLAQLLPALFLCLLALLFAPAPAQAQSCFIGTTTAINFGTVSPDANTDTQSSLSYTCQSNASTTYFRVCMYIPEGSPLSGINPRRMTNYNGAEMAYNLYSDAARTQIIGPPPGGGGFPLYTFTVVVPGGYTQQQNTAQIYGRVPSGQSLPAGNTFQSQISGGTLAWGWSNTTYPPDCNGGGSAVTGNTTFYQGVSASVSNACRITLATDLDFGNAGALSSNRDQASTIMVRCPTGTNWRLGLSNGVNPNGTVRRMRSATGNYVTYELYRDSARTQRWGNTLGTDTSSGMGVGEGSPVSQTVYGRVPAQAAAPTGAYSDTITVTLTY</sequence>
<feature type="domain" description="Spore coat protein U/FanG" evidence="2">
    <location>
        <begin position="35"/>
        <end position="167"/>
    </location>
</feature>
<feature type="domain" description="Spore coat protein U/FanG" evidence="2">
    <location>
        <begin position="206"/>
        <end position="337"/>
    </location>
</feature>
<dbReference type="InterPro" id="IPR053167">
    <property type="entry name" value="Spore_coat_component"/>
</dbReference>
<dbReference type="EMBL" id="JBHSRS010000082">
    <property type="protein sequence ID" value="MFC6283080.1"/>
    <property type="molecule type" value="Genomic_DNA"/>
</dbReference>
<keyword evidence="1" id="KW-0732">Signal</keyword>
<gene>
    <name evidence="3" type="ORF">ACFQND_17795</name>
</gene>